<evidence type="ECO:0000313" key="2">
    <source>
        <dbReference type="Proteomes" id="UP000501179"/>
    </source>
</evidence>
<dbReference type="RefSeq" id="WP_167034266.1">
    <property type="nucleotide sequence ID" value="NZ_CP050177.1"/>
</dbReference>
<dbReference type="AlphaFoldDB" id="A0A6G9H5H4"/>
<evidence type="ECO:0000313" key="1">
    <source>
        <dbReference type="EMBL" id="QIQ05783.1"/>
    </source>
</evidence>
<organism evidence="1 2">
    <name type="scientific">Streptomyces liangshanensis</name>
    <dbReference type="NCBI Taxonomy" id="2717324"/>
    <lineage>
        <taxon>Bacteria</taxon>
        <taxon>Bacillati</taxon>
        <taxon>Actinomycetota</taxon>
        <taxon>Actinomycetes</taxon>
        <taxon>Kitasatosporales</taxon>
        <taxon>Streptomycetaceae</taxon>
        <taxon>Streptomyces</taxon>
    </lineage>
</organism>
<protein>
    <submittedName>
        <fullName evidence="1">Uncharacterized protein</fullName>
    </submittedName>
</protein>
<dbReference type="KEGG" id="slia:HA039_28890"/>
<gene>
    <name evidence="1" type="ORF">HA039_28890</name>
</gene>
<reference evidence="1 2" key="1">
    <citation type="submission" date="2020-03" db="EMBL/GenBank/DDBJ databases">
        <title>A novel species.</title>
        <authorList>
            <person name="Gao J."/>
        </authorList>
    </citation>
    <scope>NUCLEOTIDE SEQUENCE [LARGE SCALE GENOMIC DNA]</scope>
    <source>
        <strain evidence="1 2">QMT-12</strain>
    </source>
</reference>
<dbReference type="Proteomes" id="UP000501179">
    <property type="component" value="Chromosome"/>
</dbReference>
<name>A0A6G9H5H4_9ACTN</name>
<dbReference type="EMBL" id="CP050177">
    <property type="protein sequence ID" value="QIQ05783.1"/>
    <property type="molecule type" value="Genomic_DNA"/>
</dbReference>
<keyword evidence="2" id="KW-1185">Reference proteome</keyword>
<sequence>MTSAYRTFVDNAYGSFHGGDGTQVNNHYYEWEATSARLREEFRSRPRTIAEGDRAWLYRRFIEPTRFQQARRVLRDHHMALLSATPGSGLRAAALMLLHELPSSEGGFHELPDTVDDEDSSSQLDRAVLGEGDRLVLDLSGAEESRYLDVQGQFSDFRHRLAQARSHLVVIVPQRLGYILRSELRPLTTDLVRPSPRLVLARHLRCEGIQPTAAEMESADLVTHLATAPLRDVSDLASRIVKARDDGGSERGFPHWLREALVEVTDRSEQVAKQLTDCPAGSRRALLLALAMFHESTPTVVHAAATALMKILKQPSDDRPRLDHNDLHAEFKAIGATTQASGGVRFDDIGYDRAVRDHFWTYFPDIRRQLRDWVGDHVAGPELTQKERGQVVSRISGQCLRTGRPEDLVHLTERWAGPTGHGRLSPDAAQILGHGLADDRYGRTFRQQVYDWSTTRDLDPKLQQLLVQVCSEHMARTYPDQAMVRLHHLARRMRSPRPVTRALFRLVEADDRLYRRLLERLSAGAAKGRWRADVTLFLALADPTRLIPSPNVRAALTTGWGGAIRQHPVDVWRSDMHRWLMVCRDTRFRGPVLDVLTSACGRERGALGNVYGVARRWARSHGDDSLVRSETAACLLRKINAAQGFVPFDSSA</sequence>
<accession>A0A6G9H5H4</accession>
<proteinExistence type="predicted"/>